<dbReference type="EMBL" id="JAPDRK010000014">
    <property type="protein sequence ID" value="KAJ9606282.1"/>
    <property type="molecule type" value="Genomic_DNA"/>
</dbReference>
<dbReference type="PANTHER" id="PTHR35569">
    <property type="entry name" value="CYANAMIDE HYDRATASE DDI2-RELATED"/>
    <property type="match status" value="1"/>
</dbReference>
<evidence type="ECO:0000256" key="1">
    <source>
        <dbReference type="SAM" id="MobiDB-lite"/>
    </source>
</evidence>
<name>A0AA38X3S8_9EURO</name>
<dbReference type="PANTHER" id="PTHR35569:SF1">
    <property type="entry name" value="CYANAMIDE HYDRATASE DDI2-RELATED"/>
    <property type="match status" value="1"/>
</dbReference>
<proteinExistence type="predicted"/>
<dbReference type="Proteomes" id="UP001172673">
    <property type="component" value="Unassembled WGS sequence"/>
</dbReference>
<reference evidence="3" key="1">
    <citation type="submission" date="2022-10" db="EMBL/GenBank/DDBJ databases">
        <title>Culturing micro-colonial fungi from biological soil crusts in the Mojave desert and describing Neophaeococcomyces mojavensis, and introducing the new genera and species Taxawa tesnikishii.</title>
        <authorList>
            <person name="Kurbessoian T."/>
            <person name="Stajich J.E."/>
        </authorList>
    </citation>
    <scope>NUCLEOTIDE SEQUENCE</scope>
    <source>
        <strain evidence="3">TK_41</strain>
    </source>
</reference>
<dbReference type="CDD" id="cd00077">
    <property type="entry name" value="HDc"/>
    <property type="match status" value="1"/>
</dbReference>
<evidence type="ECO:0000259" key="2">
    <source>
        <dbReference type="Pfam" id="PF01966"/>
    </source>
</evidence>
<dbReference type="AlphaFoldDB" id="A0AA38X3S8"/>
<dbReference type="Pfam" id="PF01966">
    <property type="entry name" value="HD"/>
    <property type="match status" value="1"/>
</dbReference>
<gene>
    <name evidence="3" type="ORF">H2200_009243</name>
</gene>
<keyword evidence="4" id="KW-1185">Reference proteome</keyword>
<feature type="domain" description="HD" evidence="2">
    <location>
        <begin position="62"/>
        <end position="159"/>
    </location>
</feature>
<dbReference type="SUPFAM" id="SSF109604">
    <property type="entry name" value="HD-domain/PDEase-like"/>
    <property type="match status" value="1"/>
</dbReference>
<sequence>MCGISETSGPGAVRPETTLSQSHSSDTDAASVAALRALVPQSALCGAAFDLVISAGLPLSILHHSFRVYLFAKWLAAKEKSEWADSGLLFVSCITHDIGTSVKHDGPQRFEVEGADAAAELVKSHGHSEVDAHQVWTAIALHTSPGIAERITDLARLVRLGVMIDFRPAARSSLGAIDYGKDVEGQLPRLDIEKILGDAVVEQAKRNPDKAPAASWPGILYKSHLENPEWTGVNRAF</sequence>
<evidence type="ECO:0000313" key="4">
    <source>
        <dbReference type="Proteomes" id="UP001172673"/>
    </source>
</evidence>
<evidence type="ECO:0000313" key="3">
    <source>
        <dbReference type="EMBL" id="KAJ9606282.1"/>
    </source>
</evidence>
<organism evidence="3 4">
    <name type="scientific">Cladophialophora chaetospira</name>
    <dbReference type="NCBI Taxonomy" id="386627"/>
    <lineage>
        <taxon>Eukaryota</taxon>
        <taxon>Fungi</taxon>
        <taxon>Dikarya</taxon>
        <taxon>Ascomycota</taxon>
        <taxon>Pezizomycotina</taxon>
        <taxon>Eurotiomycetes</taxon>
        <taxon>Chaetothyriomycetidae</taxon>
        <taxon>Chaetothyriales</taxon>
        <taxon>Herpotrichiellaceae</taxon>
        <taxon>Cladophialophora</taxon>
    </lineage>
</organism>
<protein>
    <recommendedName>
        <fullName evidence="2">HD domain-containing protein</fullName>
    </recommendedName>
</protein>
<feature type="region of interest" description="Disordered" evidence="1">
    <location>
        <begin position="1"/>
        <end position="25"/>
    </location>
</feature>
<dbReference type="Gene3D" id="1.10.3210.10">
    <property type="entry name" value="Hypothetical protein af1432"/>
    <property type="match status" value="1"/>
</dbReference>
<dbReference type="InterPro" id="IPR006674">
    <property type="entry name" value="HD_domain"/>
</dbReference>
<comment type="caution">
    <text evidence="3">The sequence shown here is derived from an EMBL/GenBank/DDBJ whole genome shotgun (WGS) entry which is preliminary data.</text>
</comment>
<accession>A0AA38X3S8</accession>
<dbReference type="InterPro" id="IPR003607">
    <property type="entry name" value="HD/PDEase_dom"/>
</dbReference>